<dbReference type="InterPro" id="IPR025799">
    <property type="entry name" value="Arg_MeTrfase"/>
</dbReference>
<feature type="domain" description="Protein arginine N-methyltransferase" evidence="7">
    <location>
        <begin position="223"/>
        <end position="321"/>
    </location>
</feature>
<evidence type="ECO:0000313" key="10">
    <source>
        <dbReference type="Proteomes" id="UP000274756"/>
    </source>
</evidence>
<name>A0A0N4U7Y5_DRAME</name>
<reference evidence="11" key="1">
    <citation type="submission" date="2017-02" db="UniProtKB">
        <authorList>
            <consortium name="WormBaseParasite"/>
        </authorList>
    </citation>
    <scope>IDENTIFICATION</scope>
</reference>
<dbReference type="GO" id="GO:0016274">
    <property type="term" value="F:protein-arginine N-methyltransferase activity"/>
    <property type="evidence" value="ECO:0007669"/>
    <property type="project" value="InterPro"/>
</dbReference>
<comment type="function">
    <text evidence="5">Arginine methyltransferase that can both catalyze the formation of omega-N monomethylarginine (MMA) and symmetrical dimethylarginine (sDMA).</text>
</comment>
<dbReference type="InterPro" id="IPR055135">
    <property type="entry name" value="PRMT_dom"/>
</dbReference>
<dbReference type="InterPro" id="IPR029063">
    <property type="entry name" value="SAM-dependent_MTases_sf"/>
</dbReference>
<keyword evidence="10" id="KW-1185">Reference proteome</keyword>
<dbReference type="WBParaSite" id="DME_0000312301-mRNA-1">
    <property type="protein sequence ID" value="DME_0000312301-mRNA-1"/>
    <property type="gene ID" value="DME_0000312301"/>
</dbReference>
<dbReference type="AlphaFoldDB" id="A0A0N4U7Y5"/>
<keyword evidence="1 6" id="KW-0489">Methyltransferase</keyword>
<proteinExistence type="inferred from homology"/>
<sequence length="646" mass="73527">MFIQVKNPATGQMTWKVADENYDLAQEIARSRYADMLHDHERNKMYEIALHNVISELQEQGKNVHVVDIGTGTGLLSMMAVRAGANQVTAIEMFKPMADCARKIFERNSVADKIHLISSRSTDLGTYEIDKKGNVLVAEVFDTELIGEGALRTFERAHKTLLEKNSRVIPTSARIWAVPVNSEFLKKFNQLPGSSFKSPYVDCPGLAAVFDIQLSQVPADEIKFICSPFVAMKFDFERPESYSFEEVFTHEINVDISEDLEIHAILTWWDLDMDGTGQHILTMAPKWFNPLAKWRDHWMQGIYYLPQSIIVSNGQKIEISCCHDEFSLWFRIGNGTTRDGPHFCSCKFHSICSRNTVYRLNELESDYIFSEFLRQNYSHKSVLCINDGSLIGLMCAKFAEKVQVFDTNSIFRSAISHYCVCNGINNVKVVHEANVDITEASIHVDSILSEPYFISSILPWDNLRIWFIVQTLLRHSCKEIGILNAMPVEFENLWKTVAAVGKVEGFDLTPFDNICQKARCATDPIVEPQPLWEYPSVCTGDAVSIAKFDITSPVPLNDVTYSALLRLSRKGTNAVVFWMDWKSESYSMNGIYKTCVTDQKPSWPASQKQGVYFIPDEKRNSQDFDKILIEITFSPYDGNISFDFIF</sequence>
<dbReference type="FunFam" id="3.40.50.150:FF:000071">
    <property type="entry name" value="Protein arginine N-methyltransferase 7"/>
    <property type="match status" value="1"/>
</dbReference>
<protein>
    <recommendedName>
        <fullName evidence="5">Protein arginine N-methyltransferase</fullName>
        <ecNumber evidence="5">2.1.1.-</ecNumber>
    </recommendedName>
</protein>
<dbReference type="Pfam" id="PF22528">
    <property type="entry name" value="PRMT_C"/>
    <property type="match status" value="1"/>
</dbReference>
<keyword evidence="2 6" id="KW-0808">Transferase</keyword>
<gene>
    <name evidence="8" type="ORF">DME_LOCUS7282</name>
</gene>
<reference evidence="8 10" key="2">
    <citation type="submission" date="2018-11" db="EMBL/GenBank/DDBJ databases">
        <authorList>
            <consortium name="Pathogen Informatics"/>
        </authorList>
    </citation>
    <scope>NUCLEOTIDE SEQUENCE [LARGE SCALE GENOMIC DNA]</scope>
</reference>
<dbReference type="PANTHER" id="PTHR11006">
    <property type="entry name" value="PROTEIN ARGININE N-METHYLTRANSFERASE"/>
    <property type="match status" value="1"/>
</dbReference>
<accession>A0A0N4U7Y5</accession>
<dbReference type="GO" id="GO:0042054">
    <property type="term" value="F:histone methyltransferase activity"/>
    <property type="evidence" value="ECO:0007669"/>
    <property type="project" value="TreeGrafter"/>
</dbReference>
<evidence type="ECO:0000256" key="2">
    <source>
        <dbReference type="ARBA" id="ARBA00022679"/>
    </source>
</evidence>
<dbReference type="STRING" id="318479.A0A0N4U7Y5"/>
<dbReference type="PANTHER" id="PTHR11006:SF4">
    <property type="entry name" value="PROTEIN ARGININE N-METHYLTRANSFERASE 7"/>
    <property type="match status" value="1"/>
</dbReference>
<evidence type="ECO:0000256" key="5">
    <source>
        <dbReference type="PIRNR" id="PIRNR036946"/>
    </source>
</evidence>
<dbReference type="EC" id="2.1.1.-" evidence="5"/>
<dbReference type="Pfam" id="PF06325">
    <property type="entry name" value="PrmA"/>
    <property type="match status" value="1"/>
</dbReference>
<dbReference type="EMBL" id="UYYG01001159">
    <property type="protein sequence ID" value="VDN57309.1"/>
    <property type="molecule type" value="Genomic_DNA"/>
</dbReference>
<evidence type="ECO:0000313" key="9">
    <source>
        <dbReference type="Proteomes" id="UP000038040"/>
    </source>
</evidence>
<comment type="similarity">
    <text evidence="5">Belongs to the class I-like SAM-binding methyltransferase superfamily. Protein arginine N-methyltransferase family. PRMT7 subfamily.</text>
</comment>
<dbReference type="Proteomes" id="UP000038040">
    <property type="component" value="Unplaced"/>
</dbReference>
<dbReference type="PROSITE" id="PS51678">
    <property type="entry name" value="SAM_MT_PRMT"/>
    <property type="match status" value="1"/>
</dbReference>
<dbReference type="CDD" id="cd02440">
    <property type="entry name" value="AdoMet_MTases"/>
    <property type="match status" value="1"/>
</dbReference>
<dbReference type="SUPFAM" id="SSF53335">
    <property type="entry name" value="S-adenosyl-L-methionine-dependent methyltransferases"/>
    <property type="match status" value="2"/>
</dbReference>
<dbReference type="PIRSF" id="PIRSF036946">
    <property type="entry name" value="Arg_N-mtase"/>
    <property type="match status" value="1"/>
</dbReference>
<dbReference type="Gene3D" id="2.70.160.11">
    <property type="entry name" value="Hnrnp arginine n-methyltransferase1"/>
    <property type="match status" value="2"/>
</dbReference>
<dbReference type="GO" id="GO:0032259">
    <property type="term" value="P:methylation"/>
    <property type="evidence" value="ECO:0007669"/>
    <property type="project" value="UniProtKB-KW"/>
</dbReference>
<dbReference type="Gene3D" id="3.40.50.150">
    <property type="entry name" value="Vaccinia Virus protein VP39"/>
    <property type="match status" value="2"/>
</dbReference>
<evidence type="ECO:0000313" key="11">
    <source>
        <dbReference type="WBParaSite" id="DME_0000312301-mRNA-1"/>
    </source>
</evidence>
<organism evidence="9 11">
    <name type="scientific">Dracunculus medinensis</name>
    <name type="common">Guinea worm</name>
    <dbReference type="NCBI Taxonomy" id="318479"/>
    <lineage>
        <taxon>Eukaryota</taxon>
        <taxon>Metazoa</taxon>
        <taxon>Ecdysozoa</taxon>
        <taxon>Nematoda</taxon>
        <taxon>Chromadorea</taxon>
        <taxon>Rhabditida</taxon>
        <taxon>Spirurina</taxon>
        <taxon>Dracunculoidea</taxon>
        <taxon>Dracunculidae</taxon>
        <taxon>Dracunculus</taxon>
    </lineage>
</organism>
<dbReference type="OrthoDB" id="412876at2759"/>
<keyword evidence="3 6" id="KW-0949">S-adenosyl-L-methionine</keyword>
<keyword evidence="4" id="KW-0677">Repeat</keyword>
<evidence type="ECO:0000259" key="7">
    <source>
        <dbReference type="Pfam" id="PF22528"/>
    </source>
</evidence>
<evidence type="ECO:0000256" key="6">
    <source>
        <dbReference type="PROSITE-ProRule" id="PRU01015"/>
    </source>
</evidence>
<evidence type="ECO:0000313" key="8">
    <source>
        <dbReference type="EMBL" id="VDN57309.1"/>
    </source>
</evidence>
<dbReference type="Proteomes" id="UP000274756">
    <property type="component" value="Unassembled WGS sequence"/>
</dbReference>
<dbReference type="InterPro" id="IPR014644">
    <property type="entry name" value="MeTrfase_PRMT7"/>
</dbReference>
<evidence type="ECO:0000256" key="3">
    <source>
        <dbReference type="ARBA" id="ARBA00022691"/>
    </source>
</evidence>
<evidence type="ECO:0000256" key="4">
    <source>
        <dbReference type="ARBA" id="ARBA00022737"/>
    </source>
</evidence>
<evidence type="ECO:0000256" key="1">
    <source>
        <dbReference type="ARBA" id="ARBA00022603"/>
    </source>
</evidence>